<accession>A0AAV7J682</accession>
<dbReference type="Proteomes" id="UP000826195">
    <property type="component" value="Unassembled WGS sequence"/>
</dbReference>
<dbReference type="EMBL" id="JAHXZJ010000001">
    <property type="protein sequence ID" value="KAH0567292.1"/>
    <property type="molecule type" value="Genomic_DNA"/>
</dbReference>
<dbReference type="AlphaFoldDB" id="A0AAV7J682"/>
<protein>
    <submittedName>
        <fullName evidence="2">Uncharacterized protein</fullName>
    </submittedName>
</protein>
<keyword evidence="3" id="KW-1185">Reference proteome</keyword>
<reference evidence="2 3" key="1">
    <citation type="journal article" date="2021" name="J. Hered.">
        <title>A chromosome-level genome assembly of the parasitoid wasp, Cotesia glomerata (Hymenoptera: Braconidae).</title>
        <authorList>
            <person name="Pinto B.J."/>
            <person name="Weis J.J."/>
            <person name="Gamble T."/>
            <person name="Ode P.J."/>
            <person name="Paul R."/>
            <person name="Zaspel J.M."/>
        </authorList>
    </citation>
    <scope>NUCLEOTIDE SEQUENCE [LARGE SCALE GENOMIC DNA]</scope>
    <source>
        <strain evidence="2">CgM1</strain>
    </source>
</reference>
<organism evidence="2 3">
    <name type="scientific">Cotesia glomerata</name>
    <name type="common">Lepidopteran parasitic wasp</name>
    <name type="synonym">Apanteles glomeratus</name>
    <dbReference type="NCBI Taxonomy" id="32391"/>
    <lineage>
        <taxon>Eukaryota</taxon>
        <taxon>Metazoa</taxon>
        <taxon>Ecdysozoa</taxon>
        <taxon>Arthropoda</taxon>
        <taxon>Hexapoda</taxon>
        <taxon>Insecta</taxon>
        <taxon>Pterygota</taxon>
        <taxon>Neoptera</taxon>
        <taxon>Endopterygota</taxon>
        <taxon>Hymenoptera</taxon>
        <taxon>Apocrita</taxon>
        <taxon>Ichneumonoidea</taxon>
        <taxon>Braconidae</taxon>
        <taxon>Microgastrinae</taxon>
        <taxon>Cotesia</taxon>
    </lineage>
</organism>
<evidence type="ECO:0000313" key="2">
    <source>
        <dbReference type="EMBL" id="KAH0567292.1"/>
    </source>
</evidence>
<gene>
    <name evidence="2" type="ORF">KQX54_008149</name>
</gene>
<feature type="region of interest" description="Disordered" evidence="1">
    <location>
        <begin position="82"/>
        <end position="104"/>
    </location>
</feature>
<sequence>MVALIVIVNSSHVGRVGGAYPWLECRVRANRQWILQAAAVVLYTELSIKCSWRFSISILLFGRSPQIFEVVGVYSTRERERANEESSEEIEHCTVGRSTNESATSTRSSNISWIAAECKSQRLCRRINVSYGLFMVSFKEILPT</sequence>
<evidence type="ECO:0000256" key="1">
    <source>
        <dbReference type="SAM" id="MobiDB-lite"/>
    </source>
</evidence>
<evidence type="ECO:0000313" key="3">
    <source>
        <dbReference type="Proteomes" id="UP000826195"/>
    </source>
</evidence>
<comment type="caution">
    <text evidence="2">The sequence shown here is derived from an EMBL/GenBank/DDBJ whole genome shotgun (WGS) entry which is preliminary data.</text>
</comment>
<proteinExistence type="predicted"/>
<feature type="compositionally biased region" description="Basic and acidic residues" evidence="1">
    <location>
        <begin position="82"/>
        <end position="94"/>
    </location>
</feature>
<name>A0AAV7J682_COTGL</name>